<gene>
    <name evidence="1" type="ORF">ACOLOM_LOCUS10787</name>
</gene>
<sequence length="191" mass="22095">SYNVQLQLLPNFNRSQDLDRYVDEADQFYANPLKFLDDHFEPVTIPSSSVNQNGTLRRWPSHLVIFEALLKDLGSVLSGYDYVQFNGIFLTHLLIRRLRSSIDPKSYTPILKFFNTFTLESNIYPFRPCISMLVVHVLNPSRIPGHTIHWLLSFIRDEALWLLQDVDRDTASSQAPVSENISSFLSEQFSK</sequence>
<dbReference type="Proteomes" id="UP000789525">
    <property type="component" value="Unassembled WGS sequence"/>
</dbReference>
<protein>
    <submittedName>
        <fullName evidence="1">3247_t:CDS:1</fullName>
    </submittedName>
</protein>
<comment type="caution">
    <text evidence="1">The sequence shown here is derived from an EMBL/GenBank/DDBJ whole genome shotgun (WGS) entry which is preliminary data.</text>
</comment>
<accession>A0ACA9PP26</accession>
<feature type="non-terminal residue" evidence="1">
    <location>
        <position position="1"/>
    </location>
</feature>
<evidence type="ECO:0000313" key="2">
    <source>
        <dbReference type="Proteomes" id="UP000789525"/>
    </source>
</evidence>
<dbReference type="EMBL" id="CAJVPT010036051">
    <property type="protein sequence ID" value="CAG8713404.1"/>
    <property type="molecule type" value="Genomic_DNA"/>
</dbReference>
<proteinExistence type="predicted"/>
<keyword evidence="2" id="KW-1185">Reference proteome</keyword>
<reference evidence="1" key="1">
    <citation type="submission" date="2021-06" db="EMBL/GenBank/DDBJ databases">
        <authorList>
            <person name="Kallberg Y."/>
            <person name="Tangrot J."/>
            <person name="Rosling A."/>
        </authorList>
    </citation>
    <scope>NUCLEOTIDE SEQUENCE</scope>
    <source>
        <strain evidence="1">CL356</strain>
    </source>
</reference>
<name>A0ACA9PP26_9GLOM</name>
<feature type="non-terminal residue" evidence="1">
    <location>
        <position position="191"/>
    </location>
</feature>
<organism evidence="1 2">
    <name type="scientific">Acaulospora colombiana</name>
    <dbReference type="NCBI Taxonomy" id="27376"/>
    <lineage>
        <taxon>Eukaryota</taxon>
        <taxon>Fungi</taxon>
        <taxon>Fungi incertae sedis</taxon>
        <taxon>Mucoromycota</taxon>
        <taxon>Glomeromycotina</taxon>
        <taxon>Glomeromycetes</taxon>
        <taxon>Diversisporales</taxon>
        <taxon>Acaulosporaceae</taxon>
        <taxon>Acaulospora</taxon>
    </lineage>
</organism>
<evidence type="ECO:0000313" key="1">
    <source>
        <dbReference type="EMBL" id="CAG8713404.1"/>
    </source>
</evidence>